<name>A0ABR2V7T4_9PEZI</name>
<dbReference type="EMBL" id="JARVKF010000101">
    <property type="protein sequence ID" value="KAK9422958.1"/>
    <property type="molecule type" value="Genomic_DNA"/>
</dbReference>
<dbReference type="Gene3D" id="3.40.50.1820">
    <property type="entry name" value="alpha/beta hydrolase"/>
    <property type="match status" value="1"/>
</dbReference>
<dbReference type="SUPFAM" id="SSF53474">
    <property type="entry name" value="alpha/beta-Hydrolases"/>
    <property type="match status" value="1"/>
</dbReference>
<dbReference type="InterPro" id="IPR029058">
    <property type="entry name" value="AB_hydrolase_fold"/>
</dbReference>
<keyword evidence="3" id="KW-1185">Reference proteome</keyword>
<dbReference type="PANTHER" id="PTHR43798">
    <property type="entry name" value="MONOACYLGLYCEROL LIPASE"/>
    <property type="match status" value="1"/>
</dbReference>
<gene>
    <name evidence="2" type="ORF">SUNI508_04625</name>
</gene>
<dbReference type="InterPro" id="IPR000073">
    <property type="entry name" value="AB_hydrolase_1"/>
</dbReference>
<evidence type="ECO:0000313" key="3">
    <source>
        <dbReference type="Proteomes" id="UP001408356"/>
    </source>
</evidence>
<keyword evidence="2" id="KW-0378">Hydrolase</keyword>
<dbReference type="GO" id="GO:0016787">
    <property type="term" value="F:hydrolase activity"/>
    <property type="evidence" value="ECO:0007669"/>
    <property type="project" value="UniProtKB-KW"/>
</dbReference>
<reference evidence="2 3" key="1">
    <citation type="journal article" date="2024" name="J. Plant Pathol.">
        <title>Sequence and assembly of the genome of Seiridium unicorne, isolate CBS 538.82, causal agent of cypress canker disease.</title>
        <authorList>
            <person name="Scali E."/>
            <person name="Rocca G.D."/>
            <person name="Danti R."/>
            <person name="Garbelotto M."/>
            <person name="Barberini S."/>
            <person name="Baroncelli R."/>
            <person name="Emiliani G."/>
        </authorList>
    </citation>
    <scope>NUCLEOTIDE SEQUENCE [LARGE SCALE GENOMIC DNA]</scope>
    <source>
        <strain evidence="2 3">BM-138-508</strain>
    </source>
</reference>
<sequence>MPYFQRDNASLFYISEGKGQPILFLHGWACDSQDFIFQIPFFQSLNYRTVVFDARGHGRSSIPSVSDPEQLRPEVTSDDATALLEHLGITQQTPVIVVGHSLGCLTASLLAVRSPELVKALVLIDPMYYQTADAHAGFTKALSGGRSHEVLAHSFGTKSVTKDTPEWLKTWHRMRLLGTPEWVVYQTAYQKNVVEPAIGNWEVCRDHLAKRNCPRLVVLKDKDNMEKEKGLGSTRVDRFEIVGAGHWLHVQEADRFNAIVQEWLP</sequence>
<feature type="domain" description="AB hydrolase-1" evidence="1">
    <location>
        <begin position="22"/>
        <end position="258"/>
    </location>
</feature>
<comment type="caution">
    <text evidence="2">The sequence shown here is derived from an EMBL/GenBank/DDBJ whole genome shotgun (WGS) entry which is preliminary data.</text>
</comment>
<organism evidence="2 3">
    <name type="scientific">Seiridium unicorne</name>
    <dbReference type="NCBI Taxonomy" id="138068"/>
    <lineage>
        <taxon>Eukaryota</taxon>
        <taxon>Fungi</taxon>
        <taxon>Dikarya</taxon>
        <taxon>Ascomycota</taxon>
        <taxon>Pezizomycotina</taxon>
        <taxon>Sordariomycetes</taxon>
        <taxon>Xylariomycetidae</taxon>
        <taxon>Amphisphaeriales</taxon>
        <taxon>Sporocadaceae</taxon>
        <taxon>Seiridium</taxon>
    </lineage>
</organism>
<proteinExistence type="predicted"/>
<dbReference type="PRINTS" id="PR00111">
    <property type="entry name" value="ABHYDROLASE"/>
</dbReference>
<evidence type="ECO:0000313" key="2">
    <source>
        <dbReference type="EMBL" id="KAK9422958.1"/>
    </source>
</evidence>
<dbReference type="InterPro" id="IPR050266">
    <property type="entry name" value="AB_hydrolase_sf"/>
</dbReference>
<dbReference type="Pfam" id="PF12697">
    <property type="entry name" value="Abhydrolase_6"/>
    <property type="match status" value="1"/>
</dbReference>
<accession>A0ABR2V7T4</accession>
<dbReference type="Proteomes" id="UP001408356">
    <property type="component" value="Unassembled WGS sequence"/>
</dbReference>
<protein>
    <submittedName>
        <fullName evidence="2">Alpha/Beta hydrolase protein</fullName>
    </submittedName>
</protein>
<evidence type="ECO:0000259" key="1">
    <source>
        <dbReference type="Pfam" id="PF12697"/>
    </source>
</evidence>